<comment type="caution">
    <text evidence="1">The sequence shown here is derived from an EMBL/GenBank/DDBJ whole genome shotgun (WGS) entry which is preliminary data.</text>
</comment>
<reference evidence="1 2" key="1">
    <citation type="submission" date="2016-03" db="EMBL/GenBank/DDBJ databases">
        <title>Microsymbionts genomes from the relict species Vavilovia formosa (Stev.) Fed.</title>
        <authorList>
            <person name="Kopat V."/>
            <person name="Chirak E."/>
            <person name="Kimeklis A."/>
            <person name="Andronov E."/>
        </authorList>
    </citation>
    <scope>NUCLEOTIDE SEQUENCE [LARGE SCALE GENOMIC DNA]</scope>
    <source>
        <strain evidence="1 2">Vaf07</strain>
    </source>
</reference>
<evidence type="ECO:0000313" key="2">
    <source>
        <dbReference type="Proteomes" id="UP000076574"/>
    </source>
</evidence>
<organism evidence="1 2">
    <name type="scientific">Tardiphaga robiniae</name>
    <dbReference type="NCBI Taxonomy" id="943830"/>
    <lineage>
        <taxon>Bacteria</taxon>
        <taxon>Pseudomonadati</taxon>
        <taxon>Pseudomonadota</taxon>
        <taxon>Alphaproteobacteria</taxon>
        <taxon>Hyphomicrobiales</taxon>
        <taxon>Nitrobacteraceae</taxon>
        <taxon>Tardiphaga</taxon>
    </lineage>
</organism>
<name>A0A161QRX6_9BRAD</name>
<sequence>MLTKFLKSHTPPSVLFTRALLEGVLRVEQDTAPADVPRKHALGRSGVAVRAHYGALPLAAGRVRTKAAKAAGSAGRGSCPVPGSTVPGTEIAVMERRKASRCGRNGVATGLDAATDYQGAPCGAPFPSIFEGKTAAHLGAFARENDVTWLFDMYI</sequence>
<dbReference type="AlphaFoldDB" id="A0A161QRX6"/>
<dbReference type="Proteomes" id="UP000076574">
    <property type="component" value="Unassembled WGS sequence"/>
</dbReference>
<protein>
    <submittedName>
        <fullName evidence="1">Uncharacterized protein</fullName>
    </submittedName>
</protein>
<proteinExistence type="predicted"/>
<evidence type="ECO:0000313" key="1">
    <source>
        <dbReference type="EMBL" id="KZD24144.1"/>
    </source>
</evidence>
<dbReference type="EMBL" id="LVYV01000005">
    <property type="protein sequence ID" value="KZD24144.1"/>
    <property type="molecule type" value="Genomic_DNA"/>
</dbReference>
<keyword evidence="2" id="KW-1185">Reference proteome</keyword>
<gene>
    <name evidence="1" type="ORF">A4A58_23625</name>
</gene>
<accession>A0A161QRX6</accession>